<comment type="function">
    <text evidence="5">Catalyzes the sequential NAD-dependent oxidations of L-histidinol to L-histidinaldehyde and then to L-histidine.</text>
</comment>
<evidence type="ECO:0000256" key="4">
    <source>
        <dbReference type="ARBA" id="ARBA00023002"/>
    </source>
</evidence>
<feature type="binding site" evidence="5">
    <location>
        <position position="238"/>
    </location>
    <ligand>
        <name>substrate</name>
    </ligand>
</feature>
<evidence type="ECO:0000256" key="5">
    <source>
        <dbReference type="HAMAP-Rule" id="MF_01024"/>
    </source>
</evidence>
<comment type="cofactor">
    <cofactor evidence="5">
        <name>Zn(2+)</name>
        <dbReference type="ChEBI" id="CHEBI:29105"/>
    </cofactor>
    <text evidence="5">Binds 1 zinc ion per subunit.</text>
</comment>
<dbReference type="PANTHER" id="PTHR21256">
    <property type="entry name" value="HISTIDINOL DEHYDROGENASE HDH"/>
    <property type="match status" value="1"/>
</dbReference>
<feature type="binding site" evidence="5">
    <location>
        <position position="212"/>
    </location>
    <ligand>
        <name>NAD(+)</name>
        <dbReference type="ChEBI" id="CHEBI:57540"/>
    </ligand>
</feature>
<dbReference type="PANTHER" id="PTHR21256:SF2">
    <property type="entry name" value="HISTIDINE BIOSYNTHESIS TRIFUNCTIONAL PROTEIN"/>
    <property type="match status" value="1"/>
</dbReference>
<keyword evidence="9" id="KW-1185">Reference proteome</keyword>
<comment type="caution">
    <text evidence="8">The sequence shown here is derived from an EMBL/GenBank/DDBJ whole genome shotgun (WGS) entry which is preliminary data.</text>
</comment>
<feature type="binding site" evidence="5">
    <location>
        <position position="420"/>
    </location>
    <ligand>
        <name>Zn(2+)</name>
        <dbReference type="ChEBI" id="CHEBI:29105"/>
    </ligand>
</feature>
<dbReference type="InterPro" id="IPR016161">
    <property type="entry name" value="Ald_DH/histidinol_DH"/>
</dbReference>
<organism evidence="8 9">
    <name type="scientific">Rhodanobacter soli</name>
    <dbReference type="NCBI Taxonomy" id="590609"/>
    <lineage>
        <taxon>Bacteria</taxon>
        <taxon>Pseudomonadati</taxon>
        <taxon>Pseudomonadota</taxon>
        <taxon>Gammaproteobacteria</taxon>
        <taxon>Lysobacterales</taxon>
        <taxon>Rhodanobacteraceae</taxon>
        <taxon>Rhodanobacter</taxon>
    </lineage>
</organism>
<dbReference type="EC" id="1.1.1.23" evidence="5"/>
<comment type="similarity">
    <text evidence="1 5 6 7">Belongs to the histidinol dehydrogenase family.</text>
</comment>
<dbReference type="PRINTS" id="PR00083">
    <property type="entry name" value="HOLDHDRGNASE"/>
</dbReference>
<dbReference type="PROSITE" id="PS00611">
    <property type="entry name" value="HISOL_DEHYDROGENASE"/>
    <property type="match status" value="1"/>
</dbReference>
<comment type="catalytic activity">
    <reaction evidence="5">
        <text>L-histidinol + 2 NAD(+) + H2O = L-histidine + 2 NADH + 3 H(+)</text>
        <dbReference type="Rhea" id="RHEA:20641"/>
        <dbReference type="ChEBI" id="CHEBI:15377"/>
        <dbReference type="ChEBI" id="CHEBI:15378"/>
        <dbReference type="ChEBI" id="CHEBI:57540"/>
        <dbReference type="ChEBI" id="CHEBI:57595"/>
        <dbReference type="ChEBI" id="CHEBI:57699"/>
        <dbReference type="ChEBI" id="CHEBI:57945"/>
        <dbReference type="EC" id="1.1.1.23"/>
    </reaction>
</comment>
<sequence>MKRLDWNVLDETARRDALARPAQLRADELRRGVERIVAAVRERGDAALRELSATYDRCTLDAIAVDEAEFAAAEAFLDPDLKAAIREAAARIELFHRAAAPQPVAVDTAPGVRVERVLRPISRVGLYVPAGSAPLPSTALMLGVPAHIAGCREVVLCSPARADGRCDEAVLYAARLTGVHQVFKLGGAQAIAAMAYGTASVPKCDKLFGPGNAWVTEAKLQVSSDPDGAAIDMPAGPSEVLVIADAEANPVFVAADLLSQAEHGPDSQVILLSPSAELLDQAAAEVERQCAALPRGAIARQALAQSRLIAVDSLAQAVEVSNRYAPEHLILQVAAPRALLDGIDSAGSIFLGQWTPESVGDYCSGSNHVLPTYGYARSYSGVSVASYQKQISVQEVSEEGLRNIGPCTAMLAAAEQLEAHRRAVTLRLATLEALS</sequence>
<feature type="binding site" evidence="5">
    <location>
        <position position="361"/>
    </location>
    <ligand>
        <name>substrate</name>
    </ligand>
</feature>
<dbReference type="CDD" id="cd06572">
    <property type="entry name" value="Histidinol_dh"/>
    <property type="match status" value="1"/>
</dbReference>
<dbReference type="InterPro" id="IPR022695">
    <property type="entry name" value="Histidinol_DH_monofunct"/>
</dbReference>
<proteinExistence type="inferred from homology"/>
<dbReference type="InterPro" id="IPR012131">
    <property type="entry name" value="Hstdl_DH"/>
</dbReference>
<keyword evidence="3 5" id="KW-0862">Zinc</keyword>
<feature type="binding site" evidence="5">
    <location>
        <position position="263"/>
    </location>
    <ligand>
        <name>substrate</name>
    </ligand>
</feature>
<evidence type="ECO:0000313" key="9">
    <source>
        <dbReference type="Proteomes" id="UP001549251"/>
    </source>
</evidence>
<feature type="active site" description="Proton acceptor" evidence="5">
    <location>
        <position position="328"/>
    </location>
</feature>
<dbReference type="Gene3D" id="3.40.50.1980">
    <property type="entry name" value="Nitrogenase molybdenum iron protein domain"/>
    <property type="match status" value="2"/>
</dbReference>
<accession>A0ABV2PSU6</accession>
<evidence type="ECO:0000256" key="1">
    <source>
        <dbReference type="ARBA" id="ARBA00010178"/>
    </source>
</evidence>
<evidence type="ECO:0000313" key="8">
    <source>
        <dbReference type="EMBL" id="MET4568077.1"/>
    </source>
</evidence>
<feature type="binding site" evidence="5">
    <location>
        <position position="263"/>
    </location>
    <ligand>
        <name>Zn(2+)</name>
        <dbReference type="ChEBI" id="CHEBI:29105"/>
    </ligand>
</feature>
<reference evidence="8 9" key="1">
    <citation type="submission" date="2024-06" db="EMBL/GenBank/DDBJ databases">
        <title>Sorghum-associated microbial communities from plants grown in Nebraska, USA.</title>
        <authorList>
            <person name="Schachtman D."/>
        </authorList>
    </citation>
    <scope>NUCLEOTIDE SEQUENCE [LARGE SCALE GENOMIC DNA]</scope>
    <source>
        <strain evidence="8 9">1757</strain>
    </source>
</reference>
<keyword evidence="4 5" id="KW-0560">Oxidoreductase</keyword>
<gene>
    <name evidence="5" type="primary">hisD</name>
    <name evidence="8" type="ORF">ABIE04_000404</name>
</gene>
<keyword evidence="5" id="KW-0520">NAD</keyword>
<comment type="pathway">
    <text evidence="5">Amino-acid biosynthesis; L-histidine biosynthesis; L-histidine from 5-phospho-alpha-D-ribose 1-diphosphate: step 9/9.</text>
</comment>
<dbReference type="Proteomes" id="UP001549251">
    <property type="component" value="Unassembled WGS sequence"/>
</dbReference>
<feature type="active site" description="Proton acceptor" evidence="5">
    <location>
        <position position="327"/>
    </location>
</feature>
<evidence type="ECO:0000256" key="2">
    <source>
        <dbReference type="ARBA" id="ARBA00022723"/>
    </source>
</evidence>
<feature type="binding site" evidence="5">
    <location>
        <position position="415"/>
    </location>
    <ligand>
        <name>substrate</name>
    </ligand>
</feature>
<dbReference type="SUPFAM" id="SSF53720">
    <property type="entry name" value="ALDH-like"/>
    <property type="match status" value="1"/>
</dbReference>
<keyword evidence="5" id="KW-0368">Histidine biosynthesis</keyword>
<evidence type="ECO:0000256" key="3">
    <source>
        <dbReference type="ARBA" id="ARBA00022833"/>
    </source>
</evidence>
<name>A0ABV2PSU6_9GAMM</name>
<dbReference type="InterPro" id="IPR001692">
    <property type="entry name" value="Histidinol_DH_CS"/>
</dbReference>
<dbReference type="GO" id="GO:0004399">
    <property type="term" value="F:histidinol dehydrogenase activity"/>
    <property type="evidence" value="ECO:0007669"/>
    <property type="project" value="UniProtKB-EC"/>
</dbReference>
<protein>
    <recommendedName>
        <fullName evidence="5">Histidinol dehydrogenase</fullName>
        <shortName evidence="5">HDH</shortName>
        <ecNumber evidence="5">1.1.1.23</ecNumber>
    </recommendedName>
</protein>
<feature type="binding site" evidence="5">
    <location>
        <position position="420"/>
    </location>
    <ligand>
        <name>substrate</name>
    </ligand>
</feature>
<dbReference type="RefSeq" id="WP_354546920.1">
    <property type="nucleotide sequence ID" value="NZ_JBEPSD010000001.1"/>
</dbReference>
<dbReference type="PIRSF" id="PIRSF000099">
    <property type="entry name" value="Histidinol_dh"/>
    <property type="match status" value="1"/>
</dbReference>
<feature type="binding site" evidence="5">
    <location>
        <position position="127"/>
    </location>
    <ligand>
        <name>NAD(+)</name>
        <dbReference type="ChEBI" id="CHEBI:57540"/>
    </ligand>
</feature>
<feature type="binding site" evidence="5">
    <location>
        <position position="260"/>
    </location>
    <ligand>
        <name>substrate</name>
    </ligand>
</feature>
<feature type="binding site" evidence="5">
    <location>
        <position position="328"/>
    </location>
    <ligand>
        <name>substrate</name>
    </ligand>
</feature>
<feature type="binding site" evidence="5">
    <location>
        <position position="361"/>
    </location>
    <ligand>
        <name>Zn(2+)</name>
        <dbReference type="ChEBI" id="CHEBI:29105"/>
    </ligand>
</feature>
<dbReference type="NCBIfam" id="TIGR00069">
    <property type="entry name" value="hisD"/>
    <property type="match status" value="1"/>
</dbReference>
<keyword evidence="5" id="KW-0028">Amino-acid biosynthesis</keyword>
<dbReference type="EMBL" id="JBEPSD010000001">
    <property type="protein sequence ID" value="MET4568077.1"/>
    <property type="molecule type" value="Genomic_DNA"/>
</dbReference>
<dbReference type="Pfam" id="PF00815">
    <property type="entry name" value="Histidinol_dh"/>
    <property type="match status" value="1"/>
</dbReference>
<feature type="binding site" evidence="5">
    <location>
        <position position="189"/>
    </location>
    <ligand>
        <name>NAD(+)</name>
        <dbReference type="ChEBI" id="CHEBI:57540"/>
    </ligand>
</feature>
<dbReference type="Gene3D" id="1.20.5.1300">
    <property type="match status" value="1"/>
</dbReference>
<dbReference type="HAMAP" id="MF_01024">
    <property type="entry name" value="HisD"/>
    <property type="match status" value="1"/>
</dbReference>
<keyword evidence="2 5" id="KW-0479">Metal-binding</keyword>
<evidence type="ECO:0000256" key="7">
    <source>
        <dbReference type="RuleBase" id="RU004175"/>
    </source>
</evidence>
<evidence type="ECO:0000256" key="6">
    <source>
        <dbReference type="PIRNR" id="PIRNR000099"/>
    </source>
</evidence>
<feature type="binding site" evidence="5">
    <location>
        <position position="260"/>
    </location>
    <ligand>
        <name>Zn(2+)</name>
        <dbReference type="ChEBI" id="CHEBI:29105"/>
    </ligand>
</feature>